<dbReference type="Pfam" id="PF01465">
    <property type="entry name" value="GRIP"/>
    <property type="match status" value="1"/>
</dbReference>
<evidence type="ECO:0000313" key="7">
    <source>
        <dbReference type="EnsemblMetazoa" id="OVOC2739.1"/>
    </source>
</evidence>
<accession>A0A8R1XRM9</accession>
<dbReference type="EMBL" id="CMVM020000075">
    <property type="status" value="NOT_ANNOTATED_CDS"/>
    <property type="molecule type" value="Genomic_DNA"/>
</dbReference>
<name>A0A8R1XRM9_ONCVO</name>
<dbReference type="InterPro" id="IPR032023">
    <property type="entry name" value="GCC2_Rab_bind"/>
</dbReference>
<evidence type="ECO:0000313" key="8">
    <source>
        <dbReference type="Proteomes" id="UP000024404"/>
    </source>
</evidence>
<dbReference type="InterPro" id="IPR000237">
    <property type="entry name" value="GRIP_dom"/>
</dbReference>
<dbReference type="Pfam" id="PF16704">
    <property type="entry name" value="Rab_bind"/>
    <property type="match status" value="1"/>
</dbReference>
<dbReference type="EnsemblMetazoa" id="OVOC2739.1">
    <property type="protein sequence ID" value="OVOC2739.1"/>
    <property type="gene ID" value="WBGene00239548"/>
</dbReference>
<dbReference type="AlphaFoldDB" id="A0A8R1XRM9"/>
<dbReference type="PROSITE" id="PS50913">
    <property type="entry name" value="GRIP"/>
    <property type="match status" value="1"/>
</dbReference>
<keyword evidence="3" id="KW-0597">Phosphoprotein</keyword>
<keyword evidence="4 5" id="KW-0175">Coiled coil</keyword>
<feature type="coiled-coil region" evidence="5">
    <location>
        <begin position="147"/>
        <end position="449"/>
    </location>
</feature>
<evidence type="ECO:0000256" key="1">
    <source>
        <dbReference type="ARBA" id="ARBA00004496"/>
    </source>
</evidence>
<feature type="coiled-coil region" evidence="5">
    <location>
        <begin position="603"/>
        <end position="644"/>
    </location>
</feature>
<dbReference type="InterPro" id="IPR051841">
    <property type="entry name" value="MT-Golgi_org_protein"/>
</dbReference>
<reference evidence="7" key="2">
    <citation type="submission" date="2022-06" db="UniProtKB">
        <authorList>
            <consortium name="EnsemblMetazoa"/>
        </authorList>
    </citation>
    <scope>IDENTIFICATION</scope>
</reference>
<evidence type="ECO:0000256" key="3">
    <source>
        <dbReference type="ARBA" id="ARBA00022553"/>
    </source>
</evidence>
<dbReference type="SMART" id="SM00755">
    <property type="entry name" value="Grip"/>
    <property type="match status" value="1"/>
</dbReference>
<evidence type="ECO:0000256" key="4">
    <source>
        <dbReference type="ARBA" id="ARBA00023054"/>
    </source>
</evidence>
<keyword evidence="2" id="KW-0963">Cytoplasm</keyword>
<dbReference type="PANTHER" id="PTHR18902:SF25">
    <property type="entry name" value="GRIP AND COILED-COIL DOMAIN-CONTAINING PROTEIN 2"/>
    <property type="match status" value="1"/>
</dbReference>
<dbReference type="GO" id="GO:0005737">
    <property type="term" value="C:cytoplasm"/>
    <property type="evidence" value="ECO:0007669"/>
    <property type="project" value="UniProtKB-SubCell"/>
</dbReference>
<protein>
    <submittedName>
        <fullName evidence="7">GRIP domain-containing protein</fullName>
    </submittedName>
</protein>
<dbReference type="OMA" id="TEECDKQ"/>
<evidence type="ECO:0000256" key="2">
    <source>
        <dbReference type="ARBA" id="ARBA00022490"/>
    </source>
</evidence>
<evidence type="ECO:0000256" key="5">
    <source>
        <dbReference type="SAM" id="Coils"/>
    </source>
</evidence>
<organism evidence="7 8">
    <name type="scientific">Onchocerca volvulus</name>
    <dbReference type="NCBI Taxonomy" id="6282"/>
    <lineage>
        <taxon>Eukaryota</taxon>
        <taxon>Metazoa</taxon>
        <taxon>Ecdysozoa</taxon>
        <taxon>Nematoda</taxon>
        <taxon>Chromadorea</taxon>
        <taxon>Rhabditida</taxon>
        <taxon>Spirurina</taxon>
        <taxon>Spiruromorpha</taxon>
        <taxon>Filarioidea</taxon>
        <taxon>Onchocercidae</taxon>
        <taxon>Onchocerca</taxon>
    </lineage>
</organism>
<feature type="coiled-coil region" evidence="5">
    <location>
        <begin position="41"/>
        <end position="117"/>
    </location>
</feature>
<dbReference type="Proteomes" id="UP000024404">
    <property type="component" value="Unassembled WGS sequence"/>
</dbReference>
<evidence type="ECO:0000259" key="6">
    <source>
        <dbReference type="PROSITE" id="PS50913"/>
    </source>
</evidence>
<reference evidence="8" key="1">
    <citation type="submission" date="2013-10" db="EMBL/GenBank/DDBJ databases">
        <title>Genome sequencing of Onchocerca volvulus.</title>
        <authorList>
            <person name="Cotton J."/>
            <person name="Tsai J."/>
            <person name="Stanley E."/>
            <person name="Tracey A."/>
            <person name="Holroyd N."/>
            <person name="Lustigman S."/>
            <person name="Berriman M."/>
        </authorList>
    </citation>
    <scope>NUCLEOTIDE SEQUENCE</scope>
</reference>
<proteinExistence type="predicted"/>
<keyword evidence="8" id="KW-1185">Reference proteome</keyword>
<sequence length="722" mass="83474">MTICELQMSSTLMNVSASVSGAATPRSKIDALSRDDLIRFVKKQIEKLKTTKCENEKLKIELAEMRKDFTKFEEKLHVEQEKNNEKEEEIRQLNEKCSNLKMECSELMLQLGKLKTELELQVEVDGNAELNKHSSKSNDSDRIAVCNIQLQNELASVKDLLQKQTEKCDEQTMEKEKLTYTVAELRSLLDDAYMQLESYKEKKSVENVITLEMADFEKTVDRLQKELKAGNLEKFSLRSDLEAAMMEINNIREEKTLLSDNITKLNAALKTLKEEMEGRKAELALHEKERKDLMEELQKQVSVQNNEREQLLTVIAVNEKKIEDLEALNASLNRQLISLCSQRESLQRQLDDLSKEHSTFRMRALYVLEQKKNDGDDYAKGEIEILEETIRQQKKTIDSLTNSHHMLQGELDSSSGHVRTLSTEISNLQRQLNIAIESHKRELSEQRREFELRLVSETNLNNKLLAQIDANSVSHNQEKENLLTTARQEREGLEEEIECLKRALDEEVKRRTEMEKIQKAMTAENVAIQLQKSSTDILPFSFSLNRASRENAVAADKSAKNDDNEEKCEEKSLEEVIYGESEELIITDIWNQPDNSITQQDVIRMITRQLEHARELLNESEATNARLIEQTKLLKDEIRRMERDRERENHLANTEYLKDVIMKFIAPEKVADERGHLIPVLTTMLKLSNDEVNLLSQVAEADIMTNKTTASTWRDYIWSALP</sequence>
<feature type="domain" description="GRIP" evidence="6">
    <location>
        <begin position="647"/>
        <end position="698"/>
    </location>
</feature>
<dbReference type="PANTHER" id="PTHR18902">
    <property type="entry name" value="NUCLEAR MITOTIC APPARATUS PROTEIN 1-RELATED"/>
    <property type="match status" value="1"/>
</dbReference>
<feature type="coiled-coil region" evidence="5">
    <location>
        <begin position="476"/>
        <end position="517"/>
    </location>
</feature>
<comment type="subcellular location">
    <subcellularLocation>
        <location evidence="1">Cytoplasm</location>
    </subcellularLocation>
</comment>